<name>A0A8J5JM11_HOMAM</name>
<dbReference type="InterPro" id="IPR055167">
    <property type="entry name" value="Rootletin-like_CC"/>
</dbReference>
<feature type="region of interest" description="Disordered" evidence="3">
    <location>
        <begin position="305"/>
        <end position="381"/>
    </location>
</feature>
<feature type="region of interest" description="Disordered" evidence="3">
    <location>
        <begin position="258"/>
        <end position="290"/>
    </location>
</feature>
<proteinExistence type="predicted"/>
<feature type="coiled-coil region" evidence="2">
    <location>
        <begin position="918"/>
        <end position="1015"/>
    </location>
</feature>
<feature type="region of interest" description="Disordered" evidence="3">
    <location>
        <begin position="458"/>
        <end position="524"/>
    </location>
</feature>
<feature type="compositionally biased region" description="Polar residues" evidence="3">
    <location>
        <begin position="404"/>
        <end position="414"/>
    </location>
</feature>
<feature type="compositionally biased region" description="Basic and acidic residues" evidence="3">
    <location>
        <begin position="728"/>
        <end position="739"/>
    </location>
</feature>
<accession>A0A8J5JM11</accession>
<evidence type="ECO:0000259" key="4">
    <source>
        <dbReference type="Pfam" id="PF15035"/>
    </source>
</evidence>
<sequence length="1043" mass="115169">MGNEGGKITSYDDLCIDNHPRHSGSLSEQGGGASLDSRIRRLNTRRTTSIVFGRKRSRGVLHNHLPHDSDDSSDDSGGFRAELSEAEFASPDRPKLKGILKTRRRRRSRADVLDSKLTKFGSQLSVNSTSADDVVDTVGKADSLESLEEREGQVVPSGSRSVSPAEEEGDDLLPGDGSVGEASGAGQGTSLPLVRKVNGIVSHPLPQRRSSIRPPSPPPRSSSFRETLRQPPPPPPVPVRSARLSTVLVEVHQTLQRRAGTVLSEGKDDASDSSVPSRPPVTGTPDKRSVSLMELEDHVVMLGSTGARTSEASQTEHRATPSTTPRDPRSSPYSSLANIDTFLPSSSKFEMSQDTGEGPSSARLVPSPRAPIRSPTRPQFRKSSDIASLYLYGGRGFRSRTDRLSNVSTSSESVVQEAETSRDVPSRHFLTPVPFVRRVLTGKVQKLTKRFEERIASETSKVGGDDTSEDDDTETTSGRLRKLFRRQLDDRSSGFSYMPVGGEGGPFTRHHTQPPPPPPRHHTTQVNLHRMTEHGGKPAKPFIQSGLHPPGTAPPDTRLAYTCLGYTPPTRYTPPVHPPALRPVTPPGYTPPGLHSAWVLRLGYTCLGYTPPGPPPGLHPPGLHPPGLHPPGLHPPLLHTAWLHLPGLHPPGLHSAWPISRHPAHLPELARLYTRLSGSVGRHDSDLELLVREGEAVSTRLRNILTHNLGTSPRPSSSRPRRATSIDSARHHSLEREPEVGEASSRLSRGDLTGEESGSARDDHLRYLQPRARSLTDVYRGDHLRHHTTSAAPHRSGVTTSTPIKPPLTPGGGSTRVRRDLFPSTSPSTPLSVAHLAHTTSDTMDDPEMYRLESVIKCDFKYRQEETRYLETEVRRLEDMLVASRTERDTVSVADEWQEYQKRLEYFHEVHRKQTTLIDRLANKVREYRGRCREFEGRAADTSRLRENTEREIESLNLALTTAEERCESFGNQVASLQEQLAKLESTVGAITDERDKSQLALKRLTDEVKAKEEQWVIESQDVFHEIVKNDYENLGNQLSLMK</sequence>
<feature type="compositionally biased region" description="Low complexity" evidence="3">
    <location>
        <begin position="320"/>
        <end position="335"/>
    </location>
</feature>
<feature type="region of interest" description="Disordered" evidence="3">
    <location>
        <begin position="703"/>
        <end position="767"/>
    </location>
</feature>
<feature type="region of interest" description="Disordered" evidence="3">
    <location>
        <begin position="786"/>
        <end position="832"/>
    </location>
</feature>
<reference evidence="5" key="1">
    <citation type="journal article" date="2021" name="Sci. Adv.">
        <title>The American lobster genome reveals insights on longevity, neural, and immune adaptations.</title>
        <authorList>
            <person name="Polinski J.M."/>
            <person name="Zimin A.V."/>
            <person name="Clark K.F."/>
            <person name="Kohn A.B."/>
            <person name="Sadowski N."/>
            <person name="Timp W."/>
            <person name="Ptitsyn A."/>
            <person name="Khanna P."/>
            <person name="Romanova D.Y."/>
            <person name="Williams P."/>
            <person name="Greenwood S.J."/>
            <person name="Moroz L.L."/>
            <person name="Walt D.R."/>
            <person name="Bodnar A.G."/>
        </authorList>
    </citation>
    <scope>NUCLEOTIDE SEQUENCE</scope>
    <source>
        <strain evidence="5">GMGI-L3</strain>
    </source>
</reference>
<feature type="compositionally biased region" description="Polar residues" evidence="3">
    <location>
        <begin position="343"/>
        <end position="355"/>
    </location>
</feature>
<comment type="caution">
    <text evidence="5">The sequence shown here is derived from an EMBL/GenBank/DDBJ whole genome shotgun (WGS) entry which is preliminary data.</text>
</comment>
<protein>
    <submittedName>
        <fullName evidence="5">Rootletin-like</fullName>
    </submittedName>
</protein>
<dbReference type="AlphaFoldDB" id="A0A8J5JM11"/>
<feature type="region of interest" description="Disordered" evidence="3">
    <location>
        <begin position="142"/>
        <end position="241"/>
    </location>
</feature>
<keyword evidence="6" id="KW-1185">Reference proteome</keyword>
<dbReference type="Proteomes" id="UP000747542">
    <property type="component" value="Unassembled WGS sequence"/>
</dbReference>
<keyword evidence="1 2" id="KW-0175">Coiled coil</keyword>
<feature type="region of interest" description="Disordered" evidence="3">
    <location>
        <begin position="19"/>
        <end position="40"/>
    </location>
</feature>
<gene>
    <name evidence="5" type="primary">CROCC-L</name>
    <name evidence="5" type="ORF">Hamer_G021366</name>
</gene>
<evidence type="ECO:0000313" key="5">
    <source>
        <dbReference type="EMBL" id="KAG7160757.1"/>
    </source>
</evidence>
<feature type="region of interest" description="Disordered" evidence="3">
    <location>
        <begin position="400"/>
        <end position="420"/>
    </location>
</feature>
<feature type="domain" description="Rootletin-like coiled-coil" evidence="4">
    <location>
        <begin position="901"/>
        <end position="1026"/>
    </location>
</feature>
<evidence type="ECO:0000313" key="6">
    <source>
        <dbReference type="Proteomes" id="UP000747542"/>
    </source>
</evidence>
<evidence type="ECO:0000256" key="3">
    <source>
        <dbReference type="SAM" id="MobiDB-lite"/>
    </source>
</evidence>
<feature type="region of interest" description="Disordered" evidence="3">
    <location>
        <begin position="84"/>
        <end position="111"/>
    </location>
</feature>
<organism evidence="5 6">
    <name type="scientific">Homarus americanus</name>
    <name type="common">American lobster</name>
    <dbReference type="NCBI Taxonomy" id="6706"/>
    <lineage>
        <taxon>Eukaryota</taxon>
        <taxon>Metazoa</taxon>
        <taxon>Ecdysozoa</taxon>
        <taxon>Arthropoda</taxon>
        <taxon>Crustacea</taxon>
        <taxon>Multicrustacea</taxon>
        <taxon>Malacostraca</taxon>
        <taxon>Eumalacostraca</taxon>
        <taxon>Eucarida</taxon>
        <taxon>Decapoda</taxon>
        <taxon>Pleocyemata</taxon>
        <taxon>Astacidea</taxon>
        <taxon>Nephropoidea</taxon>
        <taxon>Nephropidae</taxon>
        <taxon>Homarus</taxon>
    </lineage>
</organism>
<evidence type="ECO:0000256" key="2">
    <source>
        <dbReference type="SAM" id="Coils"/>
    </source>
</evidence>
<dbReference type="Pfam" id="PF15035">
    <property type="entry name" value="Rootletin"/>
    <property type="match status" value="1"/>
</dbReference>
<dbReference type="EMBL" id="JAHLQT010030798">
    <property type="protein sequence ID" value="KAG7160757.1"/>
    <property type="molecule type" value="Genomic_DNA"/>
</dbReference>
<evidence type="ECO:0000256" key="1">
    <source>
        <dbReference type="ARBA" id="ARBA00023054"/>
    </source>
</evidence>
<feature type="compositionally biased region" description="Basic residues" evidence="3">
    <location>
        <begin position="96"/>
        <end position="108"/>
    </location>
</feature>